<name>A0A0B7NAR0_9FUNG</name>
<evidence type="ECO:0000313" key="1">
    <source>
        <dbReference type="EMBL" id="CEP15590.1"/>
    </source>
</evidence>
<dbReference type="EMBL" id="LN732581">
    <property type="protein sequence ID" value="CEP15590.1"/>
    <property type="molecule type" value="Genomic_DNA"/>
</dbReference>
<evidence type="ECO:0000313" key="2">
    <source>
        <dbReference type="Proteomes" id="UP000054107"/>
    </source>
</evidence>
<proteinExistence type="predicted"/>
<dbReference type="Proteomes" id="UP000054107">
    <property type="component" value="Unassembled WGS sequence"/>
</dbReference>
<keyword evidence="2" id="KW-1185">Reference proteome</keyword>
<protein>
    <recommendedName>
        <fullName evidence="3">F-box domain-containing protein</fullName>
    </recommendedName>
</protein>
<accession>A0A0B7NAR0</accession>
<organism evidence="1 2">
    <name type="scientific">Parasitella parasitica</name>
    <dbReference type="NCBI Taxonomy" id="35722"/>
    <lineage>
        <taxon>Eukaryota</taxon>
        <taxon>Fungi</taxon>
        <taxon>Fungi incertae sedis</taxon>
        <taxon>Mucoromycota</taxon>
        <taxon>Mucoromycotina</taxon>
        <taxon>Mucoromycetes</taxon>
        <taxon>Mucorales</taxon>
        <taxon>Mucorineae</taxon>
        <taxon>Mucoraceae</taxon>
        <taxon>Parasitella</taxon>
    </lineage>
</organism>
<reference evidence="1 2" key="1">
    <citation type="submission" date="2014-09" db="EMBL/GenBank/DDBJ databases">
        <authorList>
            <person name="Ellenberger Sabrina"/>
        </authorList>
    </citation>
    <scope>NUCLEOTIDE SEQUENCE [LARGE SCALE GENOMIC DNA]</scope>
    <source>
        <strain evidence="1 2">CBS 412.66</strain>
    </source>
</reference>
<gene>
    <name evidence="1" type="primary">PARPA_09825.1 scaffold 39042</name>
</gene>
<dbReference type="AlphaFoldDB" id="A0A0B7NAR0"/>
<sequence length="441" mass="50558">MHSTDRITQLPTEITIEVFRHLMKHDIHHPLSLPCKFIPKKRNLGHANSRCLNYNSDDVCLCWQLDLLSAVMVCKSWYLIGLEIIRPPAQVNLQGIQLPWLPLINYSDDSRKYPFRSRLVSLMKESKLANLAFHREVRHLEIDFASFDTIPSRSAQNNNKNIQESVHHATALSEMKELIKLCTQTEKLDIVFDANFEKLVSCTSITFQSTEVAAITDDKNCLIDSCNFLQQTLIQQGRNCQVKRLDFISIDPNRRCPCCVGAKWDQYLFPLITCLTSVETLVLHSVVPSADVLEALNSSNLTKIVFYKSVMMIPDKEEASPRGKASTSINRVPPALWRKIKHVEIYEDIEEATTWNFTKYLTELVDNVHDLESFVLQFDTNEANEKCLSLAQRSSIHNIPIDPNPVSEHYMTDTSSPLYRLQVKCKDTLQRLILVNVPIKM</sequence>
<dbReference type="OrthoDB" id="2280111at2759"/>
<evidence type="ECO:0008006" key="3">
    <source>
        <dbReference type="Google" id="ProtNLM"/>
    </source>
</evidence>